<feature type="compositionally biased region" description="Basic and acidic residues" evidence="1">
    <location>
        <begin position="385"/>
        <end position="394"/>
    </location>
</feature>
<feature type="region of interest" description="Disordered" evidence="1">
    <location>
        <begin position="344"/>
        <end position="394"/>
    </location>
</feature>
<evidence type="ECO:0000313" key="3">
    <source>
        <dbReference type="Proteomes" id="UP001234585"/>
    </source>
</evidence>
<proteinExistence type="predicted"/>
<dbReference type="Proteomes" id="UP001234585">
    <property type="component" value="Chromosome"/>
</dbReference>
<evidence type="ECO:0000256" key="1">
    <source>
        <dbReference type="SAM" id="MobiDB-lite"/>
    </source>
</evidence>
<evidence type="ECO:0000313" key="2">
    <source>
        <dbReference type="EMBL" id="WLR96521.1"/>
    </source>
</evidence>
<dbReference type="EMBL" id="CP132302">
    <property type="protein sequence ID" value="WLR96521.1"/>
    <property type="molecule type" value="Genomic_DNA"/>
</dbReference>
<sequence length="418" mass="45011">MLTPLQSAQAGAAVSAMQSIAETLEERRREEAEKASGRKDDDVLKRQQAQVASDDTARQANARINEHFFGNNTRGQDTLAKLVSRFSAMLGISQGDSETGRQFAQRLTDQLALIGKISLPAKGSNQNVTLTSLGTSLSAVQLAIKGNADDAAANLVARLAAAAGVSQGEDEPDADFEQRLSNLLTRQRGELPETVSTLEQKSGLDDLGLEATDLVAAIRNPYGAEAQRVKDALAQKAQDEKSLTPEMRKVLARLEDTADPKSIEELKLERVRPDPTRVEDAEVRKEREETIRALEAGEKLDDVKDLQEAIGRAHAEATKPTPETKTSGDATTDALDTIQLLAAGAQASDGPEKTASSSNASSSEHTSDQVETTEDAVRNLDAAGNEEKAEREDARKEIFALRVDDNGIYDLITRQLVA</sequence>
<feature type="region of interest" description="Disordered" evidence="1">
    <location>
        <begin position="1"/>
        <end position="57"/>
    </location>
</feature>
<dbReference type="RefSeq" id="WP_306036829.1">
    <property type="nucleotide sequence ID" value="NZ_CP132302.1"/>
</dbReference>
<reference evidence="2 3" key="1">
    <citation type="submission" date="2023-08" db="EMBL/GenBank/DDBJ databases">
        <title>Pathogen: clinical or host-associated sample.</title>
        <authorList>
            <person name="Hergert J."/>
            <person name="Casey R."/>
            <person name="Wagner J."/>
            <person name="Young E.L."/>
            <person name="Oakeson K.F."/>
        </authorList>
    </citation>
    <scope>NUCLEOTIDE SEQUENCE [LARGE SCALE GENOMIC DNA]</scope>
    <source>
        <strain evidence="2 3">1760953</strain>
    </source>
</reference>
<accession>A0AA50CLG8</accession>
<dbReference type="AlphaFoldDB" id="A0AA50CLG8"/>
<organism evidence="2 3">
    <name type="scientific">Shinella sumterensis</name>
    <dbReference type="NCBI Taxonomy" id="1967501"/>
    <lineage>
        <taxon>Bacteria</taxon>
        <taxon>Pseudomonadati</taxon>
        <taxon>Pseudomonadota</taxon>
        <taxon>Alphaproteobacteria</taxon>
        <taxon>Hyphomicrobiales</taxon>
        <taxon>Rhizobiaceae</taxon>
        <taxon>Shinella</taxon>
    </lineage>
</organism>
<gene>
    <name evidence="2" type="ORF">Q9313_12465</name>
</gene>
<protein>
    <submittedName>
        <fullName evidence="2">Uncharacterized protein</fullName>
    </submittedName>
</protein>
<keyword evidence="3" id="KW-1185">Reference proteome</keyword>
<feature type="compositionally biased region" description="Basic and acidic residues" evidence="1">
    <location>
        <begin position="24"/>
        <end position="45"/>
    </location>
</feature>
<name>A0AA50CLG8_9HYPH</name>